<evidence type="ECO:0000313" key="1">
    <source>
        <dbReference type="EMBL" id="MET4718182.1"/>
    </source>
</evidence>
<gene>
    <name evidence="1" type="ORF">ABIF63_002288</name>
</gene>
<dbReference type="Proteomes" id="UP001549291">
    <property type="component" value="Unassembled WGS sequence"/>
</dbReference>
<name>A0ABV2RPB4_BRAJP</name>
<sequence length="85" mass="9290">MAKLVIGRAPFARPVGSPFQWFEHDLRANAFRVCREGKPLHTLRWRGASGPDHALAEASRHNSATIDHHVLSGPNGAWSSPKAAL</sequence>
<evidence type="ECO:0000313" key="2">
    <source>
        <dbReference type="Proteomes" id="UP001549291"/>
    </source>
</evidence>
<keyword evidence="2" id="KW-1185">Reference proteome</keyword>
<organism evidence="1 2">
    <name type="scientific">Bradyrhizobium japonicum</name>
    <dbReference type="NCBI Taxonomy" id="375"/>
    <lineage>
        <taxon>Bacteria</taxon>
        <taxon>Pseudomonadati</taxon>
        <taxon>Pseudomonadota</taxon>
        <taxon>Alphaproteobacteria</taxon>
        <taxon>Hyphomicrobiales</taxon>
        <taxon>Nitrobacteraceae</taxon>
        <taxon>Bradyrhizobium</taxon>
    </lineage>
</organism>
<accession>A0ABV2RPB4</accession>
<protein>
    <submittedName>
        <fullName evidence="1">Uncharacterized protein</fullName>
    </submittedName>
</protein>
<reference evidence="1 2" key="1">
    <citation type="submission" date="2024-06" db="EMBL/GenBank/DDBJ databases">
        <title>Genomic Encyclopedia of Type Strains, Phase V (KMG-V): Genome sequencing to study the core and pangenomes of soil and plant-associated prokaryotes.</title>
        <authorList>
            <person name="Whitman W."/>
        </authorList>
    </citation>
    <scope>NUCLEOTIDE SEQUENCE [LARGE SCALE GENOMIC DNA]</scope>
    <source>
        <strain evidence="1 2">USDA 160</strain>
    </source>
</reference>
<dbReference type="RefSeq" id="WP_141379244.1">
    <property type="nucleotide sequence ID" value="NZ_BJNK01000031.1"/>
</dbReference>
<comment type="caution">
    <text evidence="1">The sequence shown here is derived from an EMBL/GenBank/DDBJ whole genome shotgun (WGS) entry which is preliminary data.</text>
</comment>
<proteinExistence type="predicted"/>
<dbReference type="GeneID" id="64073064"/>
<dbReference type="EMBL" id="JBEPTQ010000002">
    <property type="protein sequence ID" value="MET4718182.1"/>
    <property type="molecule type" value="Genomic_DNA"/>
</dbReference>